<dbReference type="Proteomes" id="UP000027073">
    <property type="component" value="Unassembled WGS sequence"/>
</dbReference>
<dbReference type="AlphaFoldDB" id="A0A067NYD9"/>
<dbReference type="InParanoid" id="A0A067NYD9"/>
<feature type="compositionally biased region" description="Basic and acidic residues" evidence="1">
    <location>
        <begin position="232"/>
        <end position="243"/>
    </location>
</feature>
<evidence type="ECO:0000313" key="3">
    <source>
        <dbReference type="Proteomes" id="UP000027073"/>
    </source>
</evidence>
<feature type="compositionally biased region" description="Polar residues" evidence="1">
    <location>
        <begin position="323"/>
        <end position="332"/>
    </location>
</feature>
<feature type="region of interest" description="Disordered" evidence="1">
    <location>
        <begin position="176"/>
        <end position="293"/>
    </location>
</feature>
<dbReference type="OrthoDB" id="3091635at2759"/>
<organism evidence="2 3">
    <name type="scientific">Pleurotus ostreatus (strain PC15)</name>
    <name type="common">Oyster mushroom</name>
    <dbReference type="NCBI Taxonomy" id="1137138"/>
    <lineage>
        <taxon>Eukaryota</taxon>
        <taxon>Fungi</taxon>
        <taxon>Dikarya</taxon>
        <taxon>Basidiomycota</taxon>
        <taxon>Agaricomycotina</taxon>
        <taxon>Agaricomycetes</taxon>
        <taxon>Agaricomycetidae</taxon>
        <taxon>Agaricales</taxon>
        <taxon>Pleurotineae</taxon>
        <taxon>Pleurotaceae</taxon>
        <taxon>Pleurotus</taxon>
    </lineage>
</organism>
<proteinExistence type="predicted"/>
<evidence type="ECO:0000256" key="1">
    <source>
        <dbReference type="SAM" id="MobiDB-lite"/>
    </source>
</evidence>
<gene>
    <name evidence="2" type="ORF">PLEOSDRAFT_1092640</name>
</gene>
<dbReference type="HOGENOM" id="CLU_837075_0_0_1"/>
<reference evidence="3" key="1">
    <citation type="journal article" date="2014" name="Proc. Natl. Acad. Sci. U.S.A.">
        <title>Extensive sampling of basidiomycete genomes demonstrates inadequacy of the white-rot/brown-rot paradigm for wood decay fungi.</title>
        <authorList>
            <person name="Riley R."/>
            <person name="Salamov A.A."/>
            <person name="Brown D.W."/>
            <person name="Nagy L.G."/>
            <person name="Floudas D."/>
            <person name="Held B.W."/>
            <person name="Levasseur A."/>
            <person name="Lombard V."/>
            <person name="Morin E."/>
            <person name="Otillar R."/>
            <person name="Lindquist E.A."/>
            <person name="Sun H."/>
            <person name="LaButti K.M."/>
            <person name="Schmutz J."/>
            <person name="Jabbour D."/>
            <person name="Luo H."/>
            <person name="Baker S.E."/>
            <person name="Pisabarro A.G."/>
            <person name="Walton J.D."/>
            <person name="Blanchette R.A."/>
            <person name="Henrissat B."/>
            <person name="Martin F."/>
            <person name="Cullen D."/>
            <person name="Hibbett D.S."/>
            <person name="Grigoriev I.V."/>
        </authorList>
    </citation>
    <scope>NUCLEOTIDE SEQUENCE [LARGE SCALE GENOMIC DNA]</scope>
    <source>
        <strain evidence="3">PC15</strain>
    </source>
</reference>
<protein>
    <submittedName>
        <fullName evidence="2">Uncharacterized protein</fullName>
    </submittedName>
</protein>
<dbReference type="EMBL" id="KL198007">
    <property type="protein sequence ID" value="KDQ28636.1"/>
    <property type="molecule type" value="Genomic_DNA"/>
</dbReference>
<feature type="compositionally biased region" description="Gly residues" evidence="1">
    <location>
        <begin position="98"/>
        <end position="110"/>
    </location>
</feature>
<dbReference type="VEuPathDB" id="FungiDB:PLEOSDRAFT_1092640"/>
<accession>A0A067NYD9</accession>
<sequence>MSMYLQTPNSSKNYLLTHTSTSSYHKRAVGGEPQPSKSVKECIINEANVKVGDFKMRSIAQSVPGVNVRKLENVDDLAVSNANTSLVPVRASSHGRDVPGGGDDYGGNGGESLNGSHVLTAEPEKFELAEQLPDRIEVSTVTVDVVGKERKRARAPSGEMRKADMSPRAIREMIRAKMAKRPPDSALQGEDGTKGRKRAKVESVARAIVRKTRSSRTTTQKNASAKRVNHTVADEAKEDDKSSMRLAEAIDSAKGKGTKRRRPSDDEEPSAQDGLTQHVDSDAASYLTDGRKITQVNGECTRAAKRFHQNATFADGSEMELQGSRQPGETRV</sequence>
<feature type="region of interest" description="Disordered" evidence="1">
    <location>
        <begin position="90"/>
        <end position="110"/>
    </location>
</feature>
<feature type="region of interest" description="Disordered" evidence="1">
    <location>
        <begin position="310"/>
        <end position="332"/>
    </location>
</feature>
<evidence type="ECO:0000313" key="2">
    <source>
        <dbReference type="EMBL" id="KDQ28636.1"/>
    </source>
</evidence>
<name>A0A067NYD9_PLEO1</name>